<dbReference type="AlphaFoldDB" id="A0A644SZ87"/>
<gene>
    <name evidence="2" type="ORF">SDC9_04670</name>
</gene>
<dbReference type="EMBL" id="VSSQ01000008">
    <property type="protein sequence ID" value="MPL59122.1"/>
    <property type="molecule type" value="Genomic_DNA"/>
</dbReference>
<accession>A0A644SZ87</accession>
<proteinExistence type="predicted"/>
<name>A0A644SZ87_9ZZZZ</name>
<comment type="caution">
    <text evidence="2">The sequence shown here is derived from an EMBL/GenBank/DDBJ whole genome shotgun (WGS) entry which is preliminary data.</text>
</comment>
<feature type="region of interest" description="Disordered" evidence="1">
    <location>
        <begin position="172"/>
        <end position="195"/>
    </location>
</feature>
<evidence type="ECO:0000256" key="1">
    <source>
        <dbReference type="SAM" id="MobiDB-lite"/>
    </source>
</evidence>
<organism evidence="2">
    <name type="scientific">bioreactor metagenome</name>
    <dbReference type="NCBI Taxonomy" id="1076179"/>
    <lineage>
        <taxon>unclassified sequences</taxon>
        <taxon>metagenomes</taxon>
        <taxon>ecological metagenomes</taxon>
    </lineage>
</organism>
<sequence>MRFFAIVLVPGGNILARVTAIKNSCSPILGSPEGLALPEGIYLDFFEFPVPALRKKFLRRFDLEAQGLFSGLPERLRFGSVRYMGKSAYLTPFGGLSGDPAENARSIGAKTGLVEYADPPICPGIGFFMGNDVTPGPVDAFSFSNMEALLLELHSPNARWDSVAWRVLRRQARRRGRPGSGAGAGSREASDTKPS</sequence>
<protein>
    <submittedName>
        <fullName evidence="2">Uncharacterized protein</fullName>
    </submittedName>
</protein>
<reference evidence="2" key="1">
    <citation type="submission" date="2019-08" db="EMBL/GenBank/DDBJ databases">
        <authorList>
            <person name="Kucharzyk K."/>
            <person name="Murdoch R.W."/>
            <person name="Higgins S."/>
            <person name="Loffler F."/>
        </authorList>
    </citation>
    <scope>NUCLEOTIDE SEQUENCE</scope>
</reference>
<evidence type="ECO:0000313" key="2">
    <source>
        <dbReference type="EMBL" id="MPL59122.1"/>
    </source>
</evidence>